<dbReference type="Proteomes" id="UP001153555">
    <property type="component" value="Unassembled WGS sequence"/>
</dbReference>
<dbReference type="InterPro" id="IPR003604">
    <property type="entry name" value="Matrin/U1-like-C_Znf_C2H2"/>
</dbReference>
<dbReference type="EMBL" id="CACSLK010027752">
    <property type="protein sequence ID" value="CAA0828380.1"/>
    <property type="molecule type" value="Genomic_DNA"/>
</dbReference>
<evidence type="ECO:0000313" key="10">
    <source>
        <dbReference type="EMBL" id="CAA0828380.1"/>
    </source>
</evidence>
<keyword evidence="4" id="KW-0863">Zinc-finger</keyword>
<dbReference type="PANTHER" id="PTHR46144:SF6">
    <property type="entry name" value="C2H2-TYPE DOMAIN-CONTAINING PROTEIN"/>
    <property type="match status" value="1"/>
</dbReference>
<name>A0A9N7NDD8_STRHE</name>
<feature type="domain" description="C2H2-type" evidence="8">
    <location>
        <begin position="305"/>
        <end position="329"/>
    </location>
</feature>
<gene>
    <name evidence="10" type="ORF">SHERM_24075</name>
</gene>
<keyword evidence="11" id="KW-1185">Reference proteome</keyword>
<feature type="domain" description="U1-type" evidence="9">
    <location>
        <begin position="176"/>
        <end position="210"/>
    </location>
</feature>
<evidence type="ECO:0000259" key="9">
    <source>
        <dbReference type="SMART" id="SM00451"/>
    </source>
</evidence>
<dbReference type="GO" id="GO:0005634">
    <property type="term" value="C:nucleus"/>
    <property type="evidence" value="ECO:0007669"/>
    <property type="project" value="UniProtKB-SubCell"/>
</dbReference>
<reference evidence="10" key="1">
    <citation type="submission" date="2019-12" db="EMBL/GenBank/DDBJ databases">
        <authorList>
            <person name="Scholes J."/>
        </authorList>
    </citation>
    <scope>NUCLEOTIDE SEQUENCE</scope>
</reference>
<feature type="region of interest" description="Disordered" evidence="7">
    <location>
        <begin position="235"/>
        <end position="285"/>
    </location>
</feature>
<dbReference type="GO" id="GO:0008270">
    <property type="term" value="F:zinc ion binding"/>
    <property type="evidence" value="ECO:0007669"/>
    <property type="project" value="UniProtKB-KW"/>
</dbReference>
<evidence type="ECO:0000256" key="3">
    <source>
        <dbReference type="ARBA" id="ARBA00022737"/>
    </source>
</evidence>
<keyword evidence="3" id="KW-0677">Repeat</keyword>
<comment type="subcellular location">
    <subcellularLocation>
        <location evidence="1">Nucleus</location>
    </subcellularLocation>
</comment>
<sequence>MDFRFNAGEMPTNPNPNPNPYPSTAEYPPHYTYNFNYNYYQPAGVDSHSKLLQSQPQPPPPGIDTASVPQHYYYQPAGVDSHLSQPRPPLGIAPAYVPQPVAVQYAQQPLGYEPQQGAANYASPNGASYFQDLNTSQAAVISPFGSTPFAVGLPTNPNAQSQRKKNGSKAKKTPIVQSVRCEVCKIDCTSEDDLNQHRLGKKHKKNLEKLKEKFPVVPLPTPNPVIHPPPLPIFTSTPMDKPHIGSDLNPDPTNQTIIGPEENPEKPKLSHSQKTRKRAARSRIDDLETKRRRVLGEGATAEAVRECRLCNVVCIGDAVLASHLAGQKHASMVKMYGSRVEVASAIQK</sequence>
<dbReference type="InterPro" id="IPR013087">
    <property type="entry name" value="Znf_C2H2_type"/>
</dbReference>
<dbReference type="InterPro" id="IPR036236">
    <property type="entry name" value="Znf_C2H2_sf"/>
</dbReference>
<feature type="domain" description="U1-type" evidence="9">
    <location>
        <begin position="302"/>
        <end position="336"/>
    </location>
</feature>
<dbReference type="OrthoDB" id="434647at2759"/>
<feature type="region of interest" description="Disordered" evidence="7">
    <location>
        <begin position="1"/>
        <end position="25"/>
    </location>
</feature>
<keyword evidence="6" id="KW-0539">Nucleus</keyword>
<dbReference type="GO" id="GO:0003676">
    <property type="term" value="F:nucleic acid binding"/>
    <property type="evidence" value="ECO:0007669"/>
    <property type="project" value="InterPro"/>
</dbReference>
<evidence type="ECO:0000259" key="8">
    <source>
        <dbReference type="SMART" id="SM00355"/>
    </source>
</evidence>
<dbReference type="PANTHER" id="PTHR46144">
    <property type="entry name" value="ZINC FINGER PROTEIN 385B-LIKE"/>
    <property type="match status" value="1"/>
</dbReference>
<protein>
    <recommendedName>
        <fullName evidence="12">Zinc finger RNA-binding protein</fullName>
    </recommendedName>
</protein>
<dbReference type="SUPFAM" id="SSF57667">
    <property type="entry name" value="beta-beta-alpha zinc fingers"/>
    <property type="match status" value="2"/>
</dbReference>
<dbReference type="SMART" id="SM00355">
    <property type="entry name" value="ZnF_C2H2"/>
    <property type="match status" value="2"/>
</dbReference>
<dbReference type="InterPro" id="IPR051868">
    <property type="entry name" value="ZN346_ZMAT4"/>
</dbReference>
<feature type="domain" description="C2H2-type" evidence="8">
    <location>
        <begin position="179"/>
        <end position="203"/>
    </location>
</feature>
<evidence type="ECO:0000256" key="5">
    <source>
        <dbReference type="ARBA" id="ARBA00022833"/>
    </source>
</evidence>
<evidence type="ECO:0000256" key="1">
    <source>
        <dbReference type="ARBA" id="ARBA00004123"/>
    </source>
</evidence>
<dbReference type="AlphaFoldDB" id="A0A9N7NDD8"/>
<evidence type="ECO:0000256" key="6">
    <source>
        <dbReference type="ARBA" id="ARBA00023242"/>
    </source>
</evidence>
<keyword evidence="5" id="KW-0862">Zinc</keyword>
<evidence type="ECO:0000256" key="4">
    <source>
        <dbReference type="ARBA" id="ARBA00022771"/>
    </source>
</evidence>
<organism evidence="10 11">
    <name type="scientific">Striga hermonthica</name>
    <name type="common">Purple witchweed</name>
    <name type="synonym">Buchnera hermonthica</name>
    <dbReference type="NCBI Taxonomy" id="68872"/>
    <lineage>
        <taxon>Eukaryota</taxon>
        <taxon>Viridiplantae</taxon>
        <taxon>Streptophyta</taxon>
        <taxon>Embryophyta</taxon>
        <taxon>Tracheophyta</taxon>
        <taxon>Spermatophyta</taxon>
        <taxon>Magnoliopsida</taxon>
        <taxon>eudicotyledons</taxon>
        <taxon>Gunneridae</taxon>
        <taxon>Pentapetalae</taxon>
        <taxon>asterids</taxon>
        <taxon>lamiids</taxon>
        <taxon>Lamiales</taxon>
        <taxon>Orobanchaceae</taxon>
        <taxon>Buchnereae</taxon>
        <taxon>Striga</taxon>
    </lineage>
</organism>
<feature type="compositionally biased region" description="Basic residues" evidence="7">
    <location>
        <begin position="269"/>
        <end position="281"/>
    </location>
</feature>
<comment type="caution">
    <text evidence="10">The sequence shown here is derived from an EMBL/GenBank/DDBJ whole genome shotgun (WGS) entry which is preliminary data.</text>
</comment>
<evidence type="ECO:0008006" key="12">
    <source>
        <dbReference type="Google" id="ProtNLM"/>
    </source>
</evidence>
<feature type="region of interest" description="Disordered" evidence="7">
    <location>
        <begin position="47"/>
        <end position="66"/>
    </location>
</feature>
<dbReference type="Pfam" id="PF12874">
    <property type="entry name" value="zf-met"/>
    <property type="match status" value="2"/>
</dbReference>
<dbReference type="Gene3D" id="3.30.160.60">
    <property type="entry name" value="Classic Zinc Finger"/>
    <property type="match status" value="2"/>
</dbReference>
<accession>A0A9N7NDD8</accession>
<proteinExistence type="predicted"/>
<evidence type="ECO:0000256" key="7">
    <source>
        <dbReference type="SAM" id="MobiDB-lite"/>
    </source>
</evidence>
<evidence type="ECO:0000256" key="2">
    <source>
        <dbReference type="ARBA" id="ARBA00022723"/>
    </source>
</evidence>
<keyword evidence="2" id="KW-0479">Metal-binding</keyword>
<evidence type="ECO:0000313" key="11">
    <source>
        <dbReference type="Proteomes" id="UP001153555"/>
    </source>
</evidence>
<dbReference type="SMART" id="SM00451">
    <property type="entry name" value="ZnF_U1"/>
    <property type="match status" value="2"/>
</dbReference>